<protein>
    <recommendedName>
        <fullName evidence="2">YlxR domain-containing protein</fullName>
    </recommendedName>
</protein>
<evidence type="ECO:0000313" key="3">
    <source>
        <dbReference type="EMBL" id="ABD05310.1"/>
    </source>
</evidence>
<dbReference type="Proteomes" id="UP000008809">
    <property type="component" value="Chromosome"/>
</dbReference>
<dbReference type="InterPro" id="IPR035931">
    <property type="entry name" value="YlxR-like_sf"/>
</dbReference>
<reference evidence="3 4" key="1">
    <citation type="submission" date="2006-01" db="EMBL/GenBank/DDBJ databases">
        <title>Complete sequence of Rhodopseudomonas palustris HaA2.</title>
        <authorList>
            <consortium name="US DOE Joint Genome Institute"/>
            <person name="Copeland A."/>
            <person name="Lucas S."/>
            <person name="Lapidus A."/>
            <person name="Barry K."/>
            <person name="Detter J.C."/>
            <person name="Glavina T."/>
            <person name="Hammon N."/>
            <person name="Israni S."/>
            <person name="Pitluck S."/>
            <person name="Chain P."/>
            <person name="Malfatti S."/>
            <person name="Shin M."/>
            <person name="Vergez L."/>
            <person name="Schmutz J."/>
            <person name="Larimer F."/>
            <person name="Land M."/>
            <person name="Hauser L."/>
            <person name="Pelletier D.A."/>
            <person name="Kyrpides N."/>
            <person name="Anderson I."/>
            <person name="Oda Y."/>
            <person name="Harwood C.S."/>
            <person name="Richardson P."/>
        </authorList>
    </citation>
    <scope>NUCLEOTIDE SEQUENCE [LARGE SCALE GENOMIC DNA]</scope>
    <source>
        <strain evidence="3 4">HaA2</strain>
    </source>
</reference>
<proteinExistence type="predicted"/>
<dbReference type="InterPro" id="IPR007393">
    <property type="entry name" value="YlxR_dom"/>
</dbReference>
<dbReference type="OrthoDB" id="9799836at2"/>
<dbReference type="Gene3D" id="3.30.1330.30">
    <property type="match status" value="1"/>
</dbReference>
<dbReference type="Pfam" id="PF04296">
    <property type="entry name" value="YlxR"/>
    <property type="match status" value="1"/>
</dbReference>
<dbReference type="KEGG" id="rpb:RPB_0599"/>
<dbReference type="RefSeq" id="WP_011439500.1">
    <property type="nucleotide sequence ID" value="NC_007778.1"/>
</dbReference>
<dbReference type="EMBL" id="CP000250">
    <property type="protein sequence ID" value="ABD05310.1"/>
    <property type="molecule type" value="Genomic_DNA"/>
</dbReference>
<evidence type="ECO:0000256" key="1">
    <source>
        <dbReference type="SAM" id="MobiDB-lite"/>
    </source>
</evidence>
<dbReference type="HOGENOM" id="CLU_091016_1_0_5"/>
<keyword evidence="4" id="KW-1185">Reference proteome</keyword>
<dbReference type="Gene3D" id="3.30.1230.10">
    <property type="entry name" value="YlxR-like"/>
    <property type="match status" value="1"/>
</dbReference>
<evidence type="ECO:0000259" key="2">
    <source>
        <dbReference type="Pfam" id="PF04296"/>
    </source>
</evidence>
<accession>Q2J2K0</accession>
<dbReference type="PANTHER" id="PTHR34215:SF1">
    <property type="entry name" value="YLXR DOMAIN-CONTAINING PROTEIN"/>
    <property type="match status" value="1"/>
</dbReference>
<feature type="region of interest" description="Disordered" evidence="1">
    <location>
        <begin position="1"/>
        <end position="23"/>
    </location>
</feature>
<dbReference type="InterPro" id="IPR029064">
    <property type="entry name" value="Ribosomal_eL30-like_sf"/>
</dbReference>
<dbReference type="STRING" id="316058.RPB_0599"/>
<dbReference type="NCBIfam" id="NF006622">
    <property type="entry name" value="PRK09190.1"/>
    <property type="match status" value="1"/>
</dbReference>
<gene>
    <name evidence="3" type="ordered locus">RPB_0599</name>
</gene>
<dbReference type="AlphaFoldDB" id="Q2J2K0"/>
<dbReference type="eggNOG" id="COG2740">
    <property type="taxonomic scope" value="Bacteria"/>
</dbReference>
<dbReference type="InterPro" id="IPR037465">
    <property type="entry name" value="YlxR"/>
</dbReference>
<dbReference type="PANTHER" id="PTHR34215">
    <property type="entry name" value="BLL0784 PROTEIN"/>
    <property type="match status" value="1"/>
</dbReference>
<dbReference type="CDD" id="cd00279">
    <property type="entry name" value="YlxR"/>
    <property type="match status" value="1"/>
</dbReference>
<dbReference type="SUPFAM" id="SSF55315">
    <property type="entry name" value="L30e-like"/>
    <property type="match status" value="1"/>
</dbReference>
<dbReference type="SUPFAM" id="SSF64376">
    <property type="entry name" value="YlxR-like"/>
    <property type="match status" value="1"/>
</dbReference>
<name>Q2J2K0_RHOP2</name>
<sequence>MLAAADDAADLDDGPRTQKSATERMCAVTRQVRPIDELIRFVVAPTGEVVADLKRKLPGRGLWVTGSRAMVEQAVRRKVFAKGFRRDVKVAPTLAADIERLLVQSVCDALAIAAKARQVVSGFGKVGSALKSGEAVAMLHAADGAADGIRKLGALSRQMDGDATVSRDFPVITVLNSDELDLALGRSNVIHAALLAGPAGRTFLSRCQILVRYRLADDGNGTAVIAGPPIKTPNDAADDSPADANAADDDAADEDAADEVCANAHNVERLGRLNG</sequence>
<feature type="domain" description="YlxR" evidence="2">
    <location>
        <begin position="24"/>
        <end position="99"/>
    </location>
</feature>
<feature type="region of interest" description="Disordered" evidence="1">
    <location>
        <begin position="226"/>
        <end position="258"/>
    </location>
</feature>
<feature type="compositionally biased region" description="Acidic residues" evidence="1">
    <location>
        <begin position="236"/>
        <end position="258"/>
    </location>
</feature>
<evidence type="ECO:0000313" key="4">
    <source>
        <dbReference type="Proteomes" id="UP000008809"/>
    </source>
</evidence>
<organism evidence="3 4">
    <name type="scientific">Rhodopseudomonas palustris (strain HaA2)</name>
    <dbReference type="NCBI Taxonomy" id="316058"/>
    <lineage>
        <taxon>Bacteria</taxon>
        <taxon>Pseudomonadati</taxon>
        <taxon>Pseudomonadota</taxon>
        <taxon>Alphaproteobacteria</taxon>
        <taxon>Hyphomicrobiales</taxon>
        <taxon>Nitrobacteraceae</taxon>
        <taxon>Rhodopseudomonas</taxon>
    </lineage>
</organism>